<dbReference type="InterPro" id="IPR036637">
    <property type="entry name" value="Phosphohistidine_dom_sf"/>
</dbReference>
<sequence>MSEPRWTVILDGSAPPPRERIGGKAWSIARMRSLDLPVPPAFVVTTEACAAYQAQGDLPPGLTDELAAGVAWLEECTDRTFGSGPSPLLISVRSGAAISMPGMMDTILNLGINETTMAALAAEAGDERFARDTYRRFHELYAGIVLKLPDPDLDPDSEPAAWRASIEQSTPQGVPQDVHEQLAAAVRAVFDSWQSRRAKRYRKHHGIPDDLGTAVTVQAMVFGNLDDTSGTGVLFTRDPLTGERKPYGEYLARAQGEDVVSGRFTPQRIEELATALPAIHDQLMQAGDTLEAENGDIQDIEFTVQHGTLYLLQSRTAKRAPAAAVRAAVEMAVEGRINRQQVLERVTASQARSLLKPHLAEGVADRAETLATGQGASPGVGVGIVVTDSDEAERRHAAGEAVVLARATTSPDDVHGMLSATAVVTEQGGSTSHAAVVGRSLGLPCVVGCGDVSVTALAGRTVTVDGTAGAIYAGALDVVIPDERADKRLAQLLTWAAEASPLAVYRPEDAPAESHILDLDRIEGGEDPERLAGLLTGHTAARGGAIASDEGVAAAVAAGLTFIVAEPTLPPLLAAIAAGNGPNESRPTPESQSQGRR</sequence>
<gene>
    <name evidence="4" type="ORF">RM532_09515</name>
</gene>
<evidence type="ECO:0000259" key="3">
    <source>
        <dbReference type="Pfam" id="PF01326"/>
    </source>
</evidence>
<dbReference type="SUPFAM" id="SSF56059">
    <property type="entry name" value="Glutathione synthetase ATP-binding domain-like"/>
    <property type="match status" value="1"/>
</dbReference>
<organism evidence="4 5">
    <name type="scientific">Spectribacter hydrogenoxidans</name>
    <dbReference type="NCBI Taxonomy" id="3075608"/>
    <lineage>
        <taxon>Bacteria</taxon>
        <taxon>Pseudomonadati</taxon>
        <taxon>Pseudomonadota</taxon>
        <taxon>Gammaproteobacteria</taxon>
        <taxon>Salinisphaerales</taxon>
        <taxon>Salinisphaeraceae</taxon>
        <taxon>Spectribacter</taxon>
    </lineage>
</organism>
<dbReference type="InterPro" id="IPR013815">
    <property type="entry name" value="ATP_grasp_subdomain_1"/>
</dbReference>
<evidence type="ECO:0000313" key="4">
    <source>
        <dbReference type="EMBL" id="MDT0635192.1"/>
    </source>
</evidence>
<protein>
    <submittedName>
        <fullName evidence="4">Pyruvate, phosphate dikinase</fullName>
        <ecNumber evidence="4">2.7.9.1</ecNumber>
    </submittedName>
</protein>
<feature type="domain" description="Pyruvate phosphate dikinase AMP/ATP-binding" evidence="3">
    <location>
        <begin position="19"/>
        <end position="67"/>
    </location>
</feature>
<dbReference type="InterPro" id="IPR008279">
    <property type="entry name" value="PEP-util_enz_mobile_dom"/>
</dbReference>
<evidence type="ECO:0000256" key="1">
    <source>
        <dbReference type="SAM" id="MobiDB-lite"/>
    </source>
</evidence>
<evidence type="ECO:0000313" key="5">
    <source>
        <dbReference type="Proteomes" id="UP001251857"/>
    </source>
</evidence>
<evidence type="ECO:0000259" key="2">
    <source>
        <dbReference type="Pfam" id="PF00391"/>
    </source>
</evidence>
<accession>A0ABU3C0W4</accession>
<proteinExistence type="predicted"/>
<dbReference type="Pfam" id="PF01326">
    <property type="entry name" value="PPDK_N"/>
    <property type="match status" value="2"/>
</dbReference>
<keyword evidence="5" id="KW-1185">Reference proteome</keyword>
<feature type="domain" description="Pyruvate phosphate dikinase AMP/ATP-binding" evidence="3">
    <location>
        <begin position="78"/>
        <end position="270"/>
    </location>
</feature>
<dbReference type="GO" id="GO:0050242">
    <property type="term" value="F:pyruvate, phosphate dikinase activity"/>
    <property type="evidence" value="ECO:0007669"/>
    <property type="project" value="UniProtKB-EC"/>
</dbReference>
<dbReference type="SUPFAM" id="SSF52009">
    <property type="entry name" value="Phosphohistidine domain"/>
    <property type="match status" value="1"/>
</dbReference>
<dbReference type="Proteomes" id="UP001251857">
    <property type="component" value="Unassembled WGS sequence"/>
</dbReference>
<keyword evidence="4" id="KW-0670">Pyruvate</keyword>
<dbReference type="Gene3D" id="1.10.189.10">
    <property type="entry name" value="Pyruvate Phosphate Dikinase, domain 2"/>
    <property type="match status" value="1"/>
</dbReference>
<dbReference type="Gene3D" id="3.50.30.10">
    <property type="entry name" value="Phosphohistidine domain"/>
    <property type="match status" value="1"/>
</dbReference>
<dbReference type="Gene3D" id="3.30.470.20">
    <property type="entry name" value="ATP-grasp fold, B domain"/>
    <property type="match status" value="1"/>
</dbReference>
<dbReference type="Pfam" id="PF00391">
    <property type="entry name" value="PEP-utilizers"/>
    <property type="match status" value="1"/>
</dbReference>
<dbReference type="InterPro" id="IPR002192">
    <property type="entry name" value="PPDK_AMP/ATP-bd"/>
</dbReference>
<dbReference type="EC" id="2.7.9.1" evidence="4"/>
<keyword evidence="4" id="KW-0808">Transferase</keyword>
<comment type="caution">
    <text evidence="4">The sequence shown here is derived from an EMBL/GenBank/DDBJ whole genome shotgun (WGS) entry which is preliminary data.</text>
</comment>
<dbReference type="PANTHER" id="PTHR22931">
    <property type="entry name" value="PHOSPHOENOLPYRUVATE DIKINASE-RELATED"/>
    <property type="match status" value="1"/>
</dbReference>
<dbReference type="NCBIfam" id="NF004531">
    <property type="entry name" value="PRK05878.1"/>
    <property type="match status" value="1"/>
</dbReference>
<dbReference type="Gene3D" id="3.30.1490.20">
    <property type="entry name" value="ATP-grasp fold, A domain"/>
    <property type="match status" value="2"/>
</dbReference>
<feature type="domain" description="PEP-utilising enzyme mobile" evidence="2">
    <location>
        <begin position="400"/>
        <end position="469"/>
    </location>
</feature>
<dbReference type="EMBL" id="JAVRIB010000008">
    <property type="protein sequence ID" value="MDT0635192.1"/>
    <property type="molecule type" value="Genomic_DNA"/>
</dbReference>
<dbReference type="RefSeq" id="WP_311653090.1">
    <property type="nucleotide sequence ID" value="NZ_JAVRIB010000008.1"/>
</dbReference>
<feature type="region of interest" description="Disordered" evidence="1">
    <location>
        <begin position="575"/>
        <end position="597"/>
    </location>
</feature>
<feature type="compositionally biased region" description="Polar residues" evidence="1">
    <location>
        <begin position="582"/>
        <end position="597"/>
    </location>
</feature>
<name>A0ABU3C0W4_9GAMM</name>
<reference evidence="4 5" key="1">
    <citation type="submission" date="2023-09" db="EMBL/GenBank/DDBJ databases">
        <authorList>
            <person name="Rey-Velasco X."/>
        </authorList>
    </citation>
    <scope>NUCLEOTIDE SEQUENCE [LARGE SCALE GENOMIC DNA]</scope>
    <source>
        <strain evidence="4 5">W335</strain>
    </source>
</reference>
<dbReference type="InterPro" id="IPR010121">
    <property type="entry name" value="Pyruvate_phosphate_dikinase"/>
</dbReference>
<dbReference type="PANTHER" id="PTHR22931:SF9">
    <property type="entry name" value="PYRUVATE, PHOSPHATE DIKINASE 1, CHLOROPLASTIC"/>
    <property type="match status" value="1"/>
</dbReference>